<comment type="function">
    <text evidence="3">Required for maturation of urease via the functional incorporation of the urease nickel metallocenter.</text>
</comment>
<evidence type="ECO:0000256" key="2">
    <source>
        <dbReference type="ARBA" id="ARBA00023186"/>
    </source>
</evidence>
<organism evidence="4">
    <name type="scientific">uncultured marine thaumarchaeote KM3_73_E02</name>
    <dbReference type="NCBI Taxonomy" id="1456267"/>
    <lineage>
        <taxon>Archaea</taxon>
        <taxon>Nitrososphaerota</taxon>
        <taxon>environmental samples</taxon>
    </lineage>
</organism>
<dbReference type="GO" id="GO:0005737">
    <property type="term" value="C:cytoplasm"/>
    <property type="evidence" value="ECO:0007669"/>
    <property type="project" value="UniProtKB-SubCell"/>
</dbReference>
<keyword evidence="2 3" id="KW-0143">Chaperone</keyword>
<dbReference type="Pfam" id="PF01774">
    <property type="entry name" value="UreD"/>
    <property type="match status" value="1"/>
</dbReference>
<dbReference type="AlphaFoldDB" id="A0A075HPC2"/>
<sequence>MTDLKFCEPDDIPSEFLKYNKKITQLEVGKTGKVGLLKLKLENDSKKNRTVVTEQYSKVPLYIQKALYYDESLSNMAHLFIMSPSGGVLQGDRYRMDISLANNAVSHITTQGATRIYKMDSNYATQLININVGKDCYLEFIPDQIIPYQHSRYYQKVLLNVDPSASLIYSETIVPGRVAMGELFSYDICYLKTIGRGIEQKIKFIDSCMLKPKNQDMNMLGIFGKHTVLASVYILAKKKYVDALNQKINSMLKNNDEIYGGSSILPDDSGLLVRMLCNSSELIKTEIYSIVRIARKEILNANFTSIRKT</sequence>
<comment type="subunit">
    <text evidence="3">UreD, UreF and UreG form a complex that acts as a GTP-hydrolysis-dependent molecular chaperone, activating the urease apoprotein by helping to assemble the nickel containing metallocenter of UreC. The UreE protein probably delivers the nickel.</text>
</comment>
<comment type="subcellular location">
    <subcellularLocation>
        <location evidence="3">Cytoplasm</location>
    </subcellularLocation>
</comment>
<comment type="similarity">
    <text evidence="1 3">Belongs to the UreD family.</text>
</comment>
<evidence type="ECO:0000256" key="3">
    <source>
        <dbReference type="HAMAP-Rule" id="MF_01384"/>
    </source>
</evidence>
<protein>
    <recommendedName>
        <fullName evidence="3">Urease accessory protein UreD</fullName>
    </recommendedName>
</protein>
<accession>A0A075HPC2</accession>
<evidence type="ECO:0000313" key="4">
    <source>
        <dbReference type="EMBL" id="AIF16282.1"/>
    </source>
</evidence>
<dbReference type="PANTHER" id="PTHR33643:SF1">
    <property type="entry name" value="UREASE ACCESSORY PROTEIN D"/>
    <property type="match status" value="1"/>
</dbReference>
<keyword evidence="3" id="KW-0963">Cytoplasm</keyword>
<dbReference type="PANTHER" id="PTHR33643">
    <property type="entry name" value="UREASE ACCESSORY PROTEIN D"/>
    <property type="match status" value="1"/>
</dbReference>
<evidence type="ECO:0000256" key="1">
    <source>
        <dbReference type="ARBA" id="ARBA00007177"/>
    </source>
</evidence>
<dbReference type="GO" id="GO:0016151">
    <property type="term" value="F:nickel cation binding"/>
    <property type="evidence" value="ECO:0007669"/>
    <property type="project" value="UniProtKB-UniRule"/>
</dbReference>
<proteinExistence type="inferred from homology"/>
<dbReference type="EMBL" id="KF901051">
    <property type="protein sequence ID" value="AIF16282.1"/>
    <property type="molecule type" value="Genomic_DNA"/>
</dbReference>
<keyword evidence="3" id="KW-0996">Nickel insertion</keyword>
<name>A0A075HPC2_9ARCH</name>
<dbReference type="InterPro" id="IPR002669">
    <property type="entry name" value="UreD"/>
</dbReference>
<dbReference type="HAMAP" id="MF_01384">
    <property type="entry name" value="UreD"/>
    <property type="match status" value="1"/>
</dbReference>
<reference evidence="4" key="1">
    <citation type="journal article" date="2014" name="Genome Biol. Evol.">
        <title>Pangenome evidence for extensive interdomain horizontal transfer affecting lineage core and shell genes in uncultured planktonic thaumarchaeota and euryarchaeota.</title>
        <authorList>
            <person name="Deschamps P."/>
            <person name="Zivanovic Y."/>
            <person name="Moreira D."/>
            <person name="Rodriguez-Valera F."/>
            <person name="Lopez-Garcia P."/>
        </authorList>
    </citation>
    <scope>NUCLEOTIDE SEQUENCE</scope>
</reference>
<gene>
    <name evidence="3 4" type="primary">ureD</name>
    <name evidence="4" type="synonym">ureH</name>
</gene>